<sequence length="66" mass="8057">MFQNFCLPHLLNEVRKIEHDNKELFEKRALELYDDEIESEEDLNLIIHLNREIFDEEFQCGYLNSI</sequence>
<evidence type="ECO:0000313" key="2">
    <source>
        <dbReference type="Proteomes" id="UP000285625"/>
    </source>
</evidence>
<name>A0A418JGP1_STAHY</name>
<organism evidence="1 2">
    <name type="scientific">Staphylococcus hyicus</name>
    <dbReference type="NCBI Taxonomy" id="1284"/>
    <lineage>
        <taxon>Bacteria</taxon>
        <taxon>Bacillati</taxon>
        <taxon>Bacillota</taxon>
        <taxon>Bacilli</taxon>
        <taxon>Bacillales</taxon>
        <taxon>Staphylococcaceae</taxon>
        <taxon>Staphylococcus</taxon>
    </lineage>
</organism>
<reference evidence="1 2" key="1">
    <citation type="journal article" date="2016" name="Front. Microbiol.">
        <title>Comprehensive Phylogenetic Analysis of Bovine Non-aureus Staphylococci Species Based on Whole-Genome Sequencing.</title>
        <authorList>
            <person name="Naushad S."/>
            <person name="Barkema H.W."/>
            <person name="Luby C."/>
            <person name="Condas L.A."/>
            <person name="Nobrega D.B."/>
            <person name="Carson D.A."/>
            <person name="De Buck J."/>
        </authorList>
    </citation>
    <scope>NUCLEOTIDE SEQUENCE [LARGE SCALE GENOMIC DNA]</scope>
    <source>
        <strain evidence="1 2">SNUC 5959</strain>
    </source>
</reference>
<protein>
    <submittedName>
        <fullName evidence="1">Uncharacterized protein</fullName>
    </submittedName>
</protein>
<evidence type="ECO:0000313" key="1">
    <source>
        <dbReference type="EMBL" id="RIO43484.1"/>
    </source>
</evidence>
<dbReference type="Proteomes" id="UP000285625">
    <property type="component" value="Unassembled WGS sequence"/>
</dbReference>
<dbReference type="AlphaFoldDB" id="A0A418JGP1"/>
<proteinExistence type="predicted"/>
<comment type="caution">
    <text evidence="1">The sequence shown here is derived from an EMBL/GenBank/DDBJ whole genome shotgun (WGS) entry which is preliminary data.</text>
</comment>
<dbReference type="EMBL" id="QXVO01000042">
    <property type="protein sequence ID" value="RIO43484.1"/>
    <property type="molecule type" value="Genomic_DNA"/>
</dbReference>
<accession>A0A418JGP1</accession>
<gene>
    <name evidence="1" type="ORF">BUZ57_10750</name>
</gene>